<dbReference type="Proteomes" id="UP000824469">
    <property type="component" value="Unassembled WGS sequence"/>
</dbReference>
<dbReference type="AlphaFoldDB" id="A0AA38L559"/>
<proteinExistence type="predicted"/>
<dbReference type="EMBL" id="JAHRHJ020000006">
    <property type="protein sequence ID" value="KAH9313236.1"/>
    <property type="molecule type" value="Genomic_DNA"/>
</dbReference>
<keyword evidence="2" id="KW-1185">Reference proteome</keyword>
<comment type="caution">
    <text evidence="1">The sequence shown here is derived from an EMBL/GenBank/DDBJ whole genome shotgun (WGS) entry which is preliminary data.</text>
</comment>
<evidence type="ECO:0000313" key="1">
    <source>
        <dbReference type="EMBL" id="KAH9313236.1"/>
    </source>
</evidence>
<accession>A0AA38L559</accession>
<sequence length="52" mass="5455">MGNYFLSTETDKTGAVLVQEGDLNKIWTLQFDGSCATSGCGAGAVLISPEEE</sequence>
<name>A0AA38L559_TAXCH</name>
<feature type="non-terminal residue" evidence="1">
    <location>
        <position position="52"/>
    </location>
</feature>
<gene>
    <name evidence="1" type="ORF">KI387_028271</name>
</gene>
<evidence type="ECO:0000313" key="2">
    <source>
        <dbReference type="Proteomes" id="UP000824469"/>
    </source>
</evidence>
<reference evidence="1 2" key="1">
    <citation type="journal article" date="2021" name="Nat. Plants">
        <title>The Taxus genome provides insights into paclitaxel biosynthesis.</title>
        <authorList>
            <person name="Xiong X."/>
            <person name="Gou J."/>
            <person name="Liao Q."/>
            <person name="Li Y."/>
            <person name="Zhou Q."/>
            <person name="Bi G."/>
            <person name="Li C."/>
            <person name="Du R."/>
            <person name="Wang X."/>
            <person name="Sun T."/>
            <person name="Guo L."/>
            <person name="Liang H."/>
            <person name="Lu P."/>
            <person name="Wu Y."/>
            <person name="Zhang Z."/>
            <person name="Ro D.K."/>
            <person name="Shang Y."/>
            <person name="Huang S."/>
            <person name="Yan J."/>
        </authorList>
    </citation>
    <scope>NUCLEOTIDE SEQUENCE [LARGE SCALE GENOMIC DNA]</scope>
    <source>
        <strain evidence="1">Ta-2019</strain>
    </source>
</reference>
<protein>
    <submittedName>
        <fullName evidence="1">Uncharacterized protein</fullName>
    </submittedName>
</protein>
<organism evidence="1 2">
    <name type="scientific">Taxus chinensis</name>
    <name type="common">Chinese yew</name>
    <name type="synonym">Taxus wallichiana var. chinensis</name>
    <dbReference type="NCBI Taxonomy" id="29808"/>
    <lineage>
        <taxon>Eukaryota</taxon>
        <taxon>Viridiplantae</taxon>
        <taxon>Streptophyta</taxon>
        <taxon>Embryophyta</taxon>
        <taxon>Tracheophyta</taxon>
        <taxon>Spermatophyta</taxon>
        <taxon>Pinopsida</taxon>
        <taxon>Pinidae</taxon>
        <taxon>Conifers II</taxon>
        <taxon>Cupressales</taxon>
        <taxon>Taxaceae</taxon>
        <taxon>Taxus</taxon>
    </lineage>
</organism>